<evidence type="ECO:0000313" key="2">
    <source>
        <dbReference type="Proteomes" id="UP001064048"/>
    </source>
</evidence>
<gene>
    <name evidence="1" type="ORF">MSG28_007231</name>
</gene>
<evidence type="ECO:0000313" key="1">
    <source>
        <dbReference type="EMBL" id="KAI8428406.1"/>
    </source>
</evidence>
<organism evidence="1 2">
    <name type="scientific">Choristoneura fumiferana</name>
    <name type="common">Spruce budworm moth</name>
    <name type="synonym">Archips fumiferana</name>
    <dbReference type="NCBI Taxonomy" id="7141"/>
    <lineage>
        <taxon>Eukaryota</taxon>
        <taxon>Metazoa</taxon>
        <taxon>Ecdysozoa</taxon>
        <taxon>Arthropoda</taxon>
        <taxon>Hexapoda</taxon>
        <taxon>Insecta</taxon>
        <taxon>Pterygota</taxon>
        <taxon>Neoptera</taxon>
        <taxon>Endopterygota</taxon>
        <taxon>Lepidoptera</taxon>
        <taxon>Glossata</taxon>
        <taxon>Ditrysia</taxon>
        <taxon>Tortricoidea</taxon>
        <taxon>Tortricidae</taxon>
        <taxon>Tortricinae</taxon>
        <taxon>Choristoneura</taxon>
    </lineage>
</organism>
<dbReference type="Proteomes" id="UP001064048">
    <property type="component" value="Chromosome 12"/>
</dbReference>
<sequence>MYCVLRRSHALWAPGGGWSVLQPPEVCVFINKRERYSTALGAVCITNLKEANLEALLARMEYKIPGAQGCSFVAACARLRGCSGHLVRVCARPPGGVRVALEQNMAPLQPSTFQLTITSYKTVGARALGALGYGAGLSQGTC</sequence>
<protein>
    <submittedName>
        <fullName evidence="1">Uncharacterized protein</fullName>
    </submittedName>
</protein>
<accession>A0ACC0JW10</accession>
<reference evidence="1 2" key="1">
    <citation type="journal article" date="2022" name="Genome Biol. Evol.">
        <title>The Spruce Budworm Genome: Reconstructing the Evolutionary History of Antifreeze Proteins.</title>
        <authorList>
            <person name="Beliveau C."/>
            <person name="Gagne P."/>
            <person name="Picq S."/>
            <person name="Vernygora O."/>
            <person name="Keeling C.I."/>
            <person name="Pinkney K."/>
            <person name="Doucet D."/>
            <person name="Wen F."/>
            <person name="Johnston J.S."/>
            <person name="Maaroufi H."/>
            <person name="Boyle B."/>
            <person name="Laroche J."/>
            <person name="Dewar K."/>
            <person name="Juretic N."/>
            <person name="Blackburn G."/>
            <person name="Nisole A."/>
            <person name="Brunet B."/>
            <person name="Brandao M."/>
            <person name="Lumley L."/>
            <person name="Duan J."/>
            <person name="Quan G."/>
            <person name="Lucarotti C.J."/>
            <person name="Roe A.D."/>
            <person name="Sperling F.A.H."/>
            <person name="Levesque R.C."/>
            <person name="Cusson M."/>
        </authorList>
    </citation>
    <scope>NUCLEOTIDE SEQUENCE [LARGE SCALE GENOMIC DNA]</scope>
    <source>
        <strain evidence="1">Glfc:IPQL:Cfum</strain>
    </source>
</reference>
<proteinExistence type="predicted"/>
<comment type="caution">
    <text evidence="1">The sequence shown here is derived from an EMBL/GenBank/DDBJ whole genome shotgun (WGS) entry which is preliminary data.</text>
</comment>
<name>A0ACC0JW10_CHOFU</name>
<keyword evidence="2" id="KW-1185">Reference proteome</keyword>
<dbReference type="EMBL" id="CM046112">
    <property type="protein sequence ID" value="KAI8428406.1"/>
    <property type="molecule type" value="Genomic_DNA"/>
</dbReference>